<evidence type="ECO:0000259" key="1">
    <source>
        <dbReference type="Pfam" id="PF13280"/>
    </source>
</evidence>
<accession>A0AA48H457</accession>
<dbReference type="InterPro" id="IPR057727">
    <property type="entry name" value="WCX_dom"/>
</dbReference>
<dbReference type="PROSITE" id="PS52050">
    <property type="entry name" value="WYL"/>
    <property type="match status" value="1"/>
</dbReference>
<feature type="domain" description="WCX" evidence="2">
    <location>
        <begin position="278"/>
        <end position="338"/>
    </location>
</feature>
<evidence type="ECO:0000313" key="3">
    <source>
        <dbReference type="EMBL" id="BDU77131.1"/>
    </source>
</evidence>
<dbReference type="Proteomes" id="UP001228113">
    <property type="component" value="Chromosome"/>
</dbReference>
<sequence>MVPRRTRAIETQGLVDSDRLRDAVEAIREAGAEGLTRDRLRQQLGVRSVRTVDRAIGLLEAQGARLDRIRRGTPPIIHFVLRKGPTWDEHVSSEARLALRIAGLSLTQTGTHLWQDKLDALEHLASQRMSNRDRRLFEHLKRAVRVQGAVDDPIETPNLLEPILTALDGAKEMQIEYQAAGAGTPTPYQVVPYALTHDLFSGGTFLLVWEPRRRLPLHLRLNRICAAKPTSRAGTYPADLMAQAADYQIGGWTSANPPFQVEAVIRGANWVQAFKEAPPALPRFEARPGPAEDAVLVRFWATHPKGVLRWLLQFGAMAEVLHPVEIREAVAGQLREALARYDAV</sequence>
<gene>
    <name evidence="3" type="ORF">METESE_20890</name>
</gene>
<reference evidence="3" key="1">
    <citation type="journal article" date="2023" name="Int. J. Syst. Evol. Microbiol.">
        <title>Mesoterricola silvestris gen. nov., sp. nov., Mesoterricola sediminis sp. nov., Geothrix oryzae sp. nov., Geothrix edaphica sp. nov., Geothrix rubra sp. nov., and Geothrix limicola sp. nov., six novel members of Acidobacteriota isolated from soils.</title>
        <authorList>
            <person name="Itoh H."/>
            <person name="Sugisawa Y."/>
            <person name="Mise K."/>
            <person name="Xu Z."/>
            <person name="Kuniyasu M."/>
            <person name="Ushijima N."/>
            <person name="Kawano K."/>
            <person name="Kobayashi E."/>
            <person name="Shiratori Y."/>
            <person name="Masuda Y."/>
            <person name="Senoo K."/>
        </authorList>
    </citation>
    <scope>NUCLEOTIDE SEQUENCE</scope>
    <source>
        <strain evidence="3">W786</strain>
    </source>
</reference>
<organism evidence="3 4">
    <name type="scientific">Mesoterricola sediminis</name>
    <dbReference type="NCBI Taxonomy" id="2927980"/>
    <lineage>
        <taxon>Bacteria</taxon>
        <taxon>Pseudomonadati</taxon>
        <taxon>Acidobacteriota</taxon>
        <taxon>Holophagae</taxon>
        <taxon>Holophagales</taxon>
        <taxon>Holophagaceae</taxon>
        <taxon>Mesoterricola</taxon>
    </lineage>
</organism>
<protein>
    <recommendedName>
        <fullName evidence="5">WYL domain-containing protein</fullName>
    </recommendedName>
</protein>
<dbReference type="PANTHER" id="PTHR34580:SF1">
    <property type="entry name" value="PROTEIN PAFC"/>
    <property type="match status" value="1"/>
</dbReference>
<evidence type="ECO:0008006" key="5">
    <source>
        <dbReference type="Google" id="ProtNLM"/>
    </source>
</evidence>
<keyword evidence="4" id="KW-1185">Reference proteome</keyword>
<dbReference type="KEGG" id="msea:METESE_20890"/>
<dbReference type="RefSeq" id="WP_243330533.1">
    <property type="nucleotide sequence ID" value="NZ_AP027081.1"/>
</dbReference>
<proteinExistence type="predicted"/>
<evidence type="ECO:0000313" key="4">
    <source>
        <dbReference type="Proteomes" id="UP001228113"/>
    </source>
</evidence>
<dbReference type="EMBL" id="AP027081">
    <property type="protein sequence ID" value="BDU77131.1"/>
    <property type="molecule type" value="Genomic_DNA"/>
</dbReference>
<feature type="domain" description="WYL" evidence="1">
    <location>
        <begin position="159"/>
        <end position="228"/>
    </location>
</feature>
<dbReference type="InterPro" id="IPR051534">
    <property type="entry name" value="CBASS_pafABC_assoc_protein"/>
</dbReference>
<dbReference type="PANTHER" id="PTHR34580">
    <property type="match status" value="1"/>
</dbReference>
<dbReference type="InterPro" id="IPR026881">
    <property type="entry name" value="WYL_dom"/>
</dbReference>
<dbReference type="Pfam" id="PF13280">
    <property type="entry name" value="WYL"/>
    <property type="match status" value="1"/>
</dbReference>
<dbReference type="AlphaFoldDB" id="A0AA48H457"/>
<evidence type="ECO:0000259" key="2">
    <source>
        <dbReference type="Pfam" id="PF25583"/>
    </source>
</evidence>
<dbReference type="Pfam" id="PF25583">
    <property type="entry name" value="WCX"/>
    <property type="match status" value="1"/>
</dbReference>
<name>A0AA48H457_9BACT</name>